<dbReference type="AlphaFoldDB" id="A0A371GI29"/>
<accession>A0A371GI29</accession>
<name>A0A371GI29_MUCPR</name>
<gene>
    <name evidence="1" type="ORF">CR513_27945</name>
</gene>
<dbReference type="EMBL" id="QJKJ01005451">
    <property type="protein sequence ID" value="RDX90217.1"/>
    <property type="molecule type" value="Genomic_DNA"/>
</dbReference>
<keyword evidence="2" id="KW-1185">Reference proteome</keyword>
<evidence type="ECO:0000313" key="2">
    <source>
        <dbReference type="Proteomes" id="UP000257109"/>
    </source>
</evidence>
<evidence type="ECO:0000313" key="1">
    <source>
        <dbReference type="EMBL" id="RDX90217.1"/>
    </source>
</evidence>
<feature type="non-terminal residue" evidence="1">
    <location>
        <position position="1"/>
    </location>
</feature>
<dbReference type="OrthoDB" id="1934862at2759"/>
<protein>
    <submittedName>
        <fullName evidence="1">Uncharacterized protein</fullName>
    </submittedName>
</protein>
<comment type="caution">
    <text evidence="1">The sequence shown here is derived from an EMBL/GenBank/DDBJ whole genome shotgun (WGS) entry which is preliminary data.</text>
</comment>
<reference evidence="1" key="1">
    <citation type="submission" date="2018-05" db="EMBL/GenBank/DDBJ databases">
        <title>Draft genome of Mucuna pruriens seed.</title>
        <authorList>
            <person name="Nnadi N.E."/>
            <person name="Vos R."/>
            <person name="Hasami M.H."/>
            <person name="Devisetty U.K."/>
            <person name="Aguiy J.C."/>
        </authorList>
    </citation>
    <scope>NUCLEOTIDE SEQUENCE [LARGE SCALE GENOMIC DNA]</scope>
    <source>
        <strain evidence="1">JCA_2017</strain>
    </source>
</reference>
<sequence>MEGHTDKFKRSLEVLMKQNQEDRLQERRDKEGFERWIQKQVQESHMKRIDDTLERHLVQSMQEIMDLAQRIDEKNRALQNFASAIPTKRYGPRQSVWGRTVRVDREAKGAEVVLGMEWLSSLGEISTNFNDLTLMIPKEGATMVLKGDPSITRTTASFKSILKTLQDGGIELYLACIDLPKEQNREEMTVSPTE</sequence>
<organism evidence="1 2">
    <name type="scientific">Mucuna pruriens</name>
    <name type="common">Velvet bean</name>
    <name type="synonym">Dolichos pruriens</name>
    <dbReference type="NCBI Taxonomy" id="157652"/>
    <lineage>
        <taxon>Eukaryota</taxon>
        <taxon>Viridiplantae</taxon>
        <taxon>Streptophyta</taxon>
        <taxon>Embryophyta</taxon>
        <taxon>Tracheophyta</taxon>
        <taxon>Spermatophyta</taxon>
        <taxon>Magnoliopsida</taxon>
        <taxon>eudicotyledons</taxon>
        <taxon>Gunneridae</taxon>
        <taxon>Pentapetalae</taxon>
        <taxon>rosids</taxon>
        <taxon>fabids</taxon>
        <taxon>Fabales</taxon>
        <taxon>Fabaceae</taxon>
        <taxon>Papilionoideae</taxon>
        <taxon>50 kb inversion clade</taxon>
        <taxon>NPAAA clade</taxon>
        <taxon>indigoferoid/millettioid clade</taxon>
        <taxon>Phaseoleae</taxon>
        <taxon>Mucuna</taxon>
    </lineage>
</organism>
<dbReference type="Proteomes" id="UP000257109">
    <property type="component" value="Unassembled WGS sequence"/>
</dbReference>
<proteinExistence type="predicted"/>